<dbReference type="GeneID" id="13395975"/>
<keyword evidence="2" id="KW-0121">Carboxypeptidase</keyword>
<dbReference type="PANTHER" id="PTHR11802">
    <property type="entry name" value="SERINE PROTEASE FAMILY S10 SERINE CARBOXYPEPTIDASE"/>
    <property type="match status" value="1"/>
</dbReference>
<dbReference type="Proteomes" id="UP000008062">
    <property type="component" value="Chromosome 2"/>
</dbReference>
<name>F9X456_ZYMTI</name>
<evidence type="ECO:0000256" key="1">
    <source>
        <dbReference type="ARBA" id="ARBA00009431"/>
    </source>
</evidence>
<dbReference type="OMA" id="PCSVNAD"/>
<keyword evidence="5" id="KW-0378">Hydrolase</keyword>
<dbReference type="PANTHER" id="PTHR11802:SF189">
    <property type="entry name" value="CARBOXYPEPTIDASE"/>
    <property type="match status" value="1"/>
</dbReference>
<evidence type="ECO:0000256" key="3">
    <source>
        <dbReference type="ARBA" id="ARBA00022670"/>
    </source>
</evidence>
<evidence type="ECO:0000256" key="7">
    <source>
        <dbReference type="SAM" id="SignalP"/>
    </source>
</evidence>
<dbReference type="InParanoid" id="F9X456"/>
<evidence type="ECO:0000313" key="8">
    <source>
        <dbReference type="EMBL" id="EGP90716.1"/>
    </source>
</evidence>
<dbReference type="eggNOG" id="KOG1282">
    <property type="taxonomic scope" value="Eukaryota"/>
</dbReference>
<keyword evidence="6" id="KW-0325">Glycoprotein</keyword>
<dbReference type="KEGG" id="ztr:MYCGRDRAFT_90471"/>
<organism evidence="8 9">
    <name type="scientific">Zymoseptoria tritici (strain CBS 115943 / IPO323)</name>
    <name type="common">Speckled leaf blotch fungus</name>
    <name type="synonym">Septoria tritici</name>
    <dbReference type="NCBI Taxonomy" id="336722"/>
    <lineage>
        <taxon>Eukaryota</taxon>
        <taxon>Fungi</taxon>
        <taxon>Dikarya</taxon>
        <taxon>Ascomycota</taxon>
        <taxon>Pezizomycotina</taxon>
        <taxon>Dothideomycetes</taxon>
        <taxon>Dothideomycetidae</taxon>
        <taxon>Mycosphaerellales</taxon>
        <taxon>Mycosphaerellaceae</taxon>
        <taxon>Zymoseptoria</taxon>
    </lineage>
</organism>
<evidence type="ECO:0000256" key="6">
    <source>
        <dbReference type="ARBA" id="ARBA00023180"/>
    </source>
</evidence>
<reference evidence="8 9" key="1">
    <citation type="journal article" date="2011" name="PLoS Genet.">
        <title>Finished genome of the fungal wheat pathogen Mycosphaerella graminicola reveals dispensome structure, chromosome plasticity, and stealth pathogenesis.</title>
        <authorList>
            <person name="Goodwin S.B."/>
            <person name="Ben M'barek S."/>
            <person name="Dhillon B."/>
            <person name="Wittenberg A.H.J."/>
            <person name="Crane C.F."/>
            <person name="Hane J.K."/>
            <person name="Foster A.J."/>
            <person name="Van der Lee T.A.J."/>
            <person name="Grimwood J."/>
            <person name="Aerts A."/>
            <person name="Antoniw J."/>
            <person name="Bailey A."/>
            <person name="Bluhm B."/>
            <person name="Bowler J."/>
            <person name="Bristow J."/>
            <person name="van der Burgt A."/>
            <person name="Canto-Canche B."/>
            <person name="Churchill A.C.L."/>
            <person name="Conde-Ferraez L."/>
            <person name="Cools H.J."/>
            <person name="Coutinho P.M."/>
            <person name="Csukai M."/>
            <person name="Dehal P."/>
            <person name="De Wit P."/>
            <person name="Donzelli B."/>
            <person name="van de Geest H.C."/>
            <person name="van Ham R.C.H.J."/>
            <person name="Hammond-Kosack K.E."/>
            <person name="Henrissat B."/>
            <person name="Kilian A."/>
            <person name="Kobayashi A.K."/>
            <person name="Koopmann E."/>
            <person name="Kourmpetis Y."/>
            <person name="Kuzniar A."/>
            <person name="Lindquist E."/>
            <person name="Lombard V."/>
            <person name="Maliepaard C."/>
            <person name="Martins N."/>
            <person name="Mehrabi R."/>
            <person name="Nap J.P.H."/>
            <person name="Ponomarenko A."/>
            <person name="Rudd J.J."/>
            <person name="Salamov A."/>
            <person name="Schmutz J."/>
            <person name="Schouten H.J."/>
            <person name="Shapiro H."/>
            <person name="Stergiopoulos I."/>
            <person name="Torriani S.F.F."/>
            <person name="Tu H."/>
            <person name="de Vries R.P."/>
            <person name="Waalwijk C."/>
            <person name="Ware S.B."/>
            <person name="Wiebenga A."/>
            <person name="Zwiers L.-H."/>
            <person name="Oliver R.P."/>
            <person name="Grigoriev I.V."/>
            <person name="Kema G.H.J."/>
        </authorList>
    </citation>
    <scope>NUCLEOTIDE SEQUENCE [LARGE SCALE GENOMIC DNA]</scope>
    <source>
        <strain evidence="9">CBS 115943 / IPO323</strain>
    </source>
</reference>
<dbReference type="PRINTS" id="PR00724">
    <property type="entry name" value="CRBOXYPTASEC"/>
</dbReference>
<dbReference type="Gene3D" id="3.40.50.1820">
    <property type="entry name" value="alpha/beta hydrolase"/>
    <property type="match status" value="1"/>
</dbReference>
<dbReference type="OrthoDB" id="443318at2759"/>
<keyword evidence="3" id="KW-0645">Protease</keyword>
<dbReference type="Pfam" id="PF00450">
    <property type="entry name" value="Peptidase_S10"/>
    <property type="match status" value="1"/>
</dbReference>
<dbReference type="AlphaFoldDB" id="F9X456"/>
<comment type="similarity">
    <text evidence="1">Belongs to the peptidase S10 family.</text>
</comment>
<evidence type="ECO:0000256" key="2">
    <source>
        <dbReference type="ARBA" id="ARBA00022645"/>
    </source>
</evidence>
<dbReference type="RefSeq" id="XP_003855740.1">
    <property type="nucleotide sequence ID" value="XM_003855692.1"/>
</dbReference>
<dbReference type="EMBL" id="CM001197">
    <property type="protein sequence ID" value="EGP90716.1"/>
    <property type="molecule type" value="Genomic_DNA"/>
</dbReference>
<accession>F9X456</accession>
<proteinExistence type="inferred from homology"/>
<feature type="signal peptide" evidence="7">
    <location>
        <begin position="1"/>
        <end position="18"/>
    </location>
</feature>
<evidence type="ECO:0000313" key="9">
    <source>
        <dbReference type="Proteomes" id="UP000008062"/>
    </source>
</evidence>
<keyword evidence="4 7" id="KW-0732">Signal</keyword>
<dbReference type="GO" id="GO:0004185">
    <property type="term" value="F:serine-type carboxypeptidase activity"/>
    <property type="evidence" value="ECO:0007669"/>
    <property type="project" value="InterPro"/>
</dbReference>
<feature type="chain" id="PRO_5003391115" evidence="7">
    <location>
        <begin position="19"/>
        <end position="619"/>
    </location>
</feature>
<evidence type="ECO:0000256" key="4">
    <source>
        <dbReference type="ARBA" id="ARBA00022729"/>
    </source>
</evidence>
<dbReference type="InterPro" id="IPR001563">
    <property type="entry name" value="Peptidase_S10"/>
</dbReference>
<dbReference type="InterPro" id="IPR029058">
    <property type="entry name" value="AB_hydrolase_fold"/>
</dbReference>
<evidence type="ECO:0000256" key="5">
    <source>
        <dbReference type="ARBA" id="ARBA00022801"/>
    </source>
</evidence>
<dbReference type="GO" id="GO:0000324">
    <property type="term" value="C:fungal-type vacuole"/>
    <property type="evidence" value="ECO:0007669"/>
    <property type="project" value="TreeGrafter"/>
</dbReference>
<gene>
    <name evidence="8" type="ORF">MYCGRDRAFT_90471</name>
</gene>
<dbReference type="GO" id="GO:0006508">
    <property type="term" value="P:proteolysis"/>
    <property type="evidence" value="ECO:0007669"/>
    <property type="project" value="UniProtKB-KW"/>
</dbReference>
<dbReference type="SUPFAM" id="SSF53474">
    <property type="entry name" value="alpha/beta-Hydrolases"/>
    <property type="match status" value="1"/>
</dbReference>
<dbReference type="MEROPS" id="S10.016"/>
<protein>
    <submittedName>
        <fullName evidence="8">Uncharacterized protein</fullName>
    </submittedName>
</protein>
<keyword evidence="9" id="KW-1185">Reference proteome</keyword>
<dbReference type="HOGENOM" id="CLU_008523_10_3_1"/>
<sequence>MRALILLRLLAASLFCSAQFPPEPEGITVLRSQFNNNVTISYKETFICETTPGVRGFSGYVHIPPNALAEHGIKNQTWEINTFFWFFEARKDPHNAPLSIWYYGGPAYSSSGMPLSYNGPCKVNPDGNSTTLNPYSWNNEVNMLYLDQPVQVGLSYSTFHNVTVDRVNETITPLPEGSSVPEQNTTLLVGRYPANDTYKTSMGSTDAAYAMWHFAQAWFQEFREYQASSISLSGVSYAGKYAPAVFEFFEEQNERIRQGKWPTKGEQYILPLNMLLIENGLFDLPGQWFSYPEFAVDNTYGIQAVNDTVYQTMTNNLNKPGGCLDQAYQCGNLSLQYDPQAIGVNETVNHICAEAGNYCDENVQHLYSYSNRSYYDITVPASLSREPPFAHAFLQQPHVQQALGMHSNWTVRSDDAVHAFRRVGDFARPGWINKFGYLLDRGIKVALTYGDRDYLCHKKNWISGDAASLAINYTNTANFHAAGYEEIHTNCSYVGGLVRQYGNLSFSRVYQGTHGSAELQPETALQIFNRAIFGKDIATGTVPADGYSSKGIQDARSVKNEVQTDWKEIKQVCYLWDLHGTCTDEQIAMVENGTAVIKDYIIVDKNSTERYPEIVGLGD</sequence>